<evidence type="ECO:0000313" key="1">
    <source>
        <dbReference type="Proteomes" id="UP000887576"/>
    </source>
</evidence>
<protein>
    <submittedName>
        <fullName evidence="2">Uncharacterized protein</fullName>
    </submittedName>
</protein>
<organism evidence="1 2">
    <name type="scientific">Panagrolaimus sp. JU765</name>
    <dbReference type="NCBI Taxonomy" id="591449"/>
    <lineage>
        <taxon>Eukaryota</taxon>
        <taxon>Metazoa</taxon>
        <taxon>Ecdysozoa</taxon>
        <taxon>Nematoda</taxon>
        <taxon>Chromadorea</taxon>
        <taxon>Rhabditida</taxon>
        <taxon>Tylenchina</taxon>
        <taxon>Panagrolaimomorpha</taxon>
        <taxon>Panagrolaimoidea</taxon>
        <taxon>Panagrolaimidae</taxon>
        <taxon>Panagrolaimus</taxon>
    </lineage>
</organism>
<sequence length="135" mass="15099">MVIIAGGIYTSVSTNLNAQQIATAAQFAMKLSLMGGPLVYSKLATKLPTVLTNNLGPVMGQINKVVKIYKNKGIQANPIYQRIYAKLNEFLTFKRVETVISRLKAQFTAQEWNAIYQSCVTYKVFQLQKYPSVFP</sequence>
<name>A0AC34RQY3_9BILA</name>
<evidence type="ECO:0000313" key="2">
    <source>
        <dbReference type="WBParaSite" id="JU765_v2.g9115.t1"/>
    </source>
</evidence>
<proteinExistence type="predicted"/>
<dbReference type="WBParaSite" id="JU765_v2.g9115.t1">
    <property type="protein sequence ID" value="JU765_v2.g9115.t1"/>
    <property type="gene ID" value="JU765_v2.g9115"/>
</dbReference>
<accession>A0AC34RQY3</accession>
<reference evidence="2" key="1">
    <citation type="submission" date="2022-11" db="UniProtKB">
        <authorList>
            <consortium name="WormBaseParasite"/>
        </authorList>
    </citation>
    <scope>IDENTIFICATION</scope>
</reference>
<dbReference type="Proteomes" id="UP000887576">
    <property type="component" value="Unplaced"/>
</dbReference>